<accession>A0A0L6UXN7</accession>
<dbReference type="EMBL" id="LAVV01008501">
    <property type="protein sequence ID" value="KNZ52625.1"/>
    <property type="molecule type" value="Genomic_DNA"/>
</dbReference>
<evidence type="ECO:0000313" key="2">
    <source>
        <dbReference type="EMBL" id="KNZ52625.1"/>
    </source>
</evidence>
<dbReference type="AlphaFoldDB" id="A0A0L6UXN7"/>
<protein>
    <submittedName>
        <fullName evidence="2">Putative signal peptide protein</fullName>
    </submittedName>
</protein>
<sequence>MLILIFSKIIFNCSIAKGLFFLTNKNNAPLTLVQALYMQLSSRNTSEICFLALHLPVTHSGNSLTLSASKTITRLANTQFSCFELENLLCFEILVLLYFLHSLPPFPQLINIVIFAPYPLPIAIALLIYLPSNLSLLSLRYFKDTFTSIFEPFPMRFDQPNTPLSTLGWSHDRSAHEQPVFSKSQAIYHFLSDTQKHKEFLYPSRIFTCLGDCLQGKGSDQRVSYHPENKSFKGEPKDQETSRVEEATLRKYCHATSASMSQPHQRHIKKGLFLLAAHKLPLLMTTIPARNKPLTPMPEDHRIIIYQGRCGTSAFSSTVYSGGESVMTSLQVCEPGGCRRPPVVRRPLHPPFEPEAFFYGDVGCAGRCGTGTDRGNGPVKLEPPKKRKTAIFLIYLTRYVLSTSQSTILCFTCLSTDGQELQVVESMDRRNRAQLEPWEGKRREDRAVVCPNPPPKKMTISKMIIY</sequence>
<gene>
    <name evidence="2" type="ORF">VP01_349g5</name>
</gene>
<keyword evidence="3" id="KW-1185">Reference proteome</keyword>
<dbReference type="Proteomes" id="UP000037035">
    <property type="component" value="Unassembled WGS sequence"/>
</dbReference>
<keyword evidence="1" id="KW-0732">Signal</keyword>
<feature type="signal peptide" evidence="1">
    <location>
        <begin position="1"/>
        <end position="16"/>
    </location>
</feature>
<feature type="chain" id="PRO_5005568159" evidence="1">
    <location>
        <begin position="17"/>
        <end position="466"/>
    </location>
</feature>
<name>A0A0L6UXN7_9BASI</name>
<proteinExistence type="predicted"/>
<reference evidence="2 3" key="1">
    <citation type="submission" date="2015-08" db="EMBL/GenBank/DDBJ databases">
        <title>Next Generation Sequencing and Analysis of the Genome of Puccinia sorghi L Schw, the Causal Agent of Maize Common Rust.</title>
        <authorList>
            <person name="Rochi L."/>
            <person name="Burguener G."/>
            <person name="Darino M."/>
            <person name="Turjanski A."/>
            <person name="Kreff E."/>
            <person name="Dieguez M.J."/>
            <person name="Sacco F."/>
        </authorList>
    </citation>
    <scope>NUCLEOTIDE SEQUENCE [LARGE SCALE GENOMIC DNA]</scope>
    <source>
        <strain evidence="2 3">RO10H11247</strain>
    </source>
</reference>
<organism evidence="2 3">
    <name type="scientific">Puccinia sorghi</name>
    <dbReference type="NCBI Taxonomy" id="27349"/>
    <lineage>
        <taxon>Eukaryota</taxon>
        <taxon>Fungi</taxon>
        <taxon>Dikarya</taxon>
        <taxon>Basidiomycota</taxon>
        <taxon>Pucciniomycotina</taxon>
        <taxon>Pucciniomycetes</taxon>
        <taxon>Pucciniales</taxon>
        <taxon>Pucciniaceae</taxon>
        <taxon>Puccinia</taxon>
    </lineage>
</organism>
<evidence type="ECO:0000256" key="1">
    <source>
        <dbReference type="SAM" id="SignalP"/>
    </source>
</evidence>
<dbReference type="VEuPathDB" id="FungiDB:VP01_349g5"/>
<comment type="caution">
    <text evidence="2">The sequence shown here is derived from an EMBL/GenBank/DDBJ whole genome shotgun (WGS) entry which is preliminary data.</text>
</comment>
<evidence type="ECO:0000313" key="3">
    <source>
        <dbReference type="Proteomes" id="UP000037035"/>
    </source>
</evidence>